<dbReference type="AlphaFoldDB" id="A0AAQ3U8V0"/>
<dbReference type="CDD" id="cd03784">
    <property type="entry name" value="GT1_Gtf-like"/>
    <property type="match status" value="1"/>
</dbReference>
<name>A0AAQ3U8V0_PASNO</name>
<evidence type="ECO:0000256" key="1">
    <source>
        <dbReference type="ARBA" id="ARBA00009995"/>
    </source>
</evidence>
<dbReference type="EMBL" id="CP144751">
    <property type="protein sequence ID" value="WVZ85232.1"/>
    <property type="molecule type" value="Genomic_DNA"/>
</dbReference>
<evidence type="ECO:0000256" key="5">
    <source>
        <dbReference type="RuleBase" id="RU362057"/>
    </source>
</evidence>
<dbReference type="Gene3D" id="3.40.50.2000">
    <property type="entry name" value="Glycogen Phosphorylase B"/>
    <property type="match status" value="2"/>
</dbReference>
<dbReference type="GO" id="GO:0035251">
    <property type="term" value="F:UDP-glucosyltransferase activity"/>
    <property type="evidence" value="ECO:0007669"/>
    <property type="project" value="TreeGrafter"/>
</dbReference>
<evidence type="ECO:0000313" key="7">
    <source>
        <dbReference type="Proteomes" id="UP001341281"/>
    </source>
</evidence>
<keyword evidence="7" id="KW-1185">Reference proteome</keyword>
<protein>
    <recommendedName>
        <fullName evidence="5">Glycosyltransferase</fullName>
        <ecNumber evidence="5">2.4.1.-</ecNumber>
    </recommendedName>
</protein>
<dbReference type="PANTHER" id="PTHR48047:SF49">
    <property type="entry name" value="GLYCOSYLTRANSFERASE"/>
    <property type="match status" value="1"/>
</dbReference>
<dbReference type="FunFam" id="3.40.50.2000:FF:000103">
    <property type="entry name" value="Glycosyltransferase"/>
    <property type="match status" value="1"/>
</dbReference>
<comment type="similarity">
    <text evidence="1 4">Belongs to the UDP-glycosyltransferase family.</text>
</comment>
<dbReference type="PANTHER" id="PTHR48047">
    <property type="entry name" value="GLYCOSYLTRANSFERASE"/>
    <property type="match status" value="1"/>
</dbReference>
<sequence length="497" mass="52409">MAGSERRVHVVLFPFVTQGHVLPFRCLAGQVRRARPDAGVTVVVVATPGAADSLRASLAADGLHGVRVHALPLDHPATEGDDDDHGLQAAAAAGVGCHHHDQLVALFIASESLRPAFRRFVAGLRAADPGADVHVMADMFLGWTLGVARDAGASHSAVVTCGAYGSALYFSLWSSVPLAVPPDDGAFTLPLFPGVALRRSQLTDHLAAADGADACSTFLNKQVAALRSTDAVLVNTAESLEPKGLAMLRRFLGGGVPVYPIGPLLRAATTPGGAKKNTTTSSSPILSWLDKQLPGSVLYVSFGSTYTITAPQTMALAAGLERSAHRFVWVVRPPAGFDSGDIDDGKAEWLPEGFRERAEASGQGLVVRCWAPQVEVLAHAATGAFLTHCGWNSAQESLAHGVPMLGWPLSAEQFYNAKMLAEEMGVCVEVARGMRAAPSAEEFAAAVETVLGDTVERAEMRRKAAEMKEVISAAREGSSVKVMERLFADMHGTRKQG</sequence>
<keyword evidence="3 4" id="KW-0808">Transferase</keyword>
<dbReference type="Pfam" id="PF00201">
    <property type="entry name" value="UDPGT"/>
    <property type="match status" value="1"/>
</dbReference>
<dbReference type="FunFam" id="3.40.50.2000:FF:000064">
    <property type="entry name" value="Glycosyltransferase"/>
    <property type="match status" value="1"/>
</dbReference>
<dbReference type="InterPro" id="IPR035595">
    <property type="entry name" value="UDP_glycos_trans_CS"/>
</dbReference>
<dbReference type="InterPro" id="IPR002213">
    <property type="entry name" value="UDP_glucos_trans"/>
</dbReference>
<evidence type="ECO:0000313" key="6">
    <source>
        <dbReference type="EMBL" id="WVZ85232.1"/>
    </source>
</evidence>
<reference evidence="6 7" key="1">
    <citation type="submission" date="2024-02" db="EMBL/GenBank/DDBJ databases">
        <title>High-quality chromosome-scale genome assembly of Pensacola bahiagrass (Paspalum notatum Flugge var. saurae).</title>
        <authorList>
            <person name="Vega J.M."/>
            <person name="Podio M."/>
            <person name="Orjuela J."/>
            <person name="Siena L.A."/>
            <person name="Pessino S.C."/>
            <person name="Combes M.C."/>
            <person name="Mariac C."/>
            <person name="Albertini E."/>
            <person name="Pupilli F."/>
            <person name="Ortiz J.P.A."/>
            <person name="Leblanc O."/>
        </authorList>
    </citation>
    <scope>NUCLEOTIDE SEQUENCE [LARGE SCALE GENOMIC DNA]</scope>
    <source>
        <strain evidence="6">R1</strain>
        <tissue evidence="6">Leaf</tissue>
    </source>
</reference>
<evidence type="ECO:0000256" key="3">
    <source>
        <dbReference type="ARBA" id="ARBA00022679"/>
    </source>
</evidence>
<proteinExistence type="inferred from homology"/>
<dbReference type="EC" id="2.4.1.-" evidence="5"/>
<dbReference type="PROSITE" id="PS00375">
    <property type="entry name" value="UDPGT"/>
    <property type="match status" value="1"/>
</dbReference>
<evidence type="ECO:0000256" key="4">
    <source>
        <dbReference type="RuleBase" id="RU003718"/>
    </source>
</evidence>
<dbReference type="Proteomes" id="UP001341281">
    <property type="component" value="Chromosome 07"/>
</dbReference>
<dbReference type="SUPFAM" id="SSF53756">
    <property type="entry name" value="UDP-Glycosyltransferase/glycogen phosphorylase"/>
    <property type="match status" value="1"/>
</dbReference>
<gene>
    <name evidence="6" type="ORF">U9M48_032180</name>
</gene>
<keyword evidence="2 4" id="KW-0328">Glycosyltransferase</keyword>
<evidence type="ECO:0000256" key="2">
    <source>
        <dbReference type="ARBA" id="ARBA00022676"/>
    </source>
</evidence>
<accession>A0AAQ3U8V0</accession>
<organism evidence="6 7">
    <name type="scientific">Paspalum notatum var. saurae</name>
    <dbReference type="NCBI Taxonomy" id="547442"/>
    <lineage>
        <taxon>Eukaryota</taxon>
        <taxon>Viridiplantae</taxon>
        <taxon>Streptophyta</taxon>
        <taxon>Embryophyta</taxon>
        <taxon>Tracheophyta</taxon>
        <taxon>Spermatophyta</taxon>
        <taxon>Magnoliopsida</taxon>
        <taxon>Liliopsida</taxon>
        <taxon>Poales</taxon>
        <taxon>Poaceae</taxon>
        <taxon>PACMAD clade</taxon>
        <taxon>Panicoideae</taxon>
        <taxon>Andropogonodae</taxon>
        <taxon>Paspaleae</taxon>
        <taxon>Paspalinae</taxon>
        <taxon>Paspalum</taxon>
    </lineage>
</organism>